<comment type="caution">
    <text evidence="3">The sequence shown here is derived from an EMBL/GenBank/DDBJ whole genome shotgun (WGS) entry which is preliminary data.</text>
</comment>
<evidence type="ECO:0000313" key="3">
    <source>
        <dbReference type="EMBL" id="KAF2866517.1"/>
    </source>
</evidence>
<dbReference type="OrthoDB" id="3770443at2759"/>
<keyword evidence="1" id="KW-0812">Transmembrane</keyword>
<protein>
    <submittedName>
        <fullName evidence="3">Uncharacterized protein</fullName>
    </submittedName>
</protein>
<feature type="chain" id="PRO_5028868759" evidence="2">
    <location>
        <begin position="26"/>
        <end position="318"/>
    </location>
</feature>
<gene>
    <name evidence="3" type="ORF">BDV95DRAFT_201722</name>
</gene>
<name>A0A7C8HZP9_9PLEO</name>
<sequence length="318" mass="35853">MHSITTKAFTLTLPLLSYLLPSALAQAPPRTGWFPEQIPGCQYPSLTVETYVYFAAPSYDPAYTFSIKTPWINYYAKVLRTTLPAYGFKLVDEPAIRQDKICNWTVSERVYVGMVHYADISYKYNTDYQPIALNQTPSHSFTQQQQQQLLPVALNQTRSHSFTRQQQQQQRLPPNLPTKLAATAPTRPHKETLLKIRAAVVSHAPTRDVIIFVVEITAPVLAVLCIIVCLYCFVRWCSTTSDDDTDEDGIELKDIERGSVKADSAVDLALSGPFDDEMRVPEEVKAREGERAYRGDTARLSGSSVYGSETLPRYTRFV</sequence>
<keyword evidence="4" id="KW-1185">Reference proteome</keyword>
<accession>A0A7C8HZP9</accession>
<evidence type="ECO:0000256" key="1">
    <source>
        <dbReference type="SAM" id="Phobius"/>
    </source>
</evidence>
<dbReference type="AlphaFoldDB" id="A0A7C8HZP9"/>
<organism evidence="3 4">
    <name type="scientific">Massariosphaeria phaeospora</name>
    <dbReference type="NCBI Taxonomy" id="100035"/>
    <lineage>
        <taxon>Eukaryota</taxon>
        <taxon>Fungi</taxon>
        <taxon>Dikarya</taxon>
        <taxon>Ascomycota</taxon>
        <taxon>Pezizomycotina</taxon>
        <taxon>Dothideomycetes</taxon>
        <taxon>Pleosporomycetidae</taxon>
        <taxon>Pleosporales</taxon>
        <taxon>Pleosporales incertae sedis</taxon>
        <taxon>Massariosphaeria</taxon>
    </lineage>
</organism>
<feature type="transmembrane region" description="Helical" evidence="1">
    <location>
        <begin position="209"/>
        <end position="234"/>
    </location>
</feature>
<keyword evidence="1" id="KW-1133">Transmembrane helix</keyword>
<keyword evidence="2" id="KW-0732">Signal</keyword>
<evidence type="ECO:0000313" key="4">
    <source>
        <dbReference type="Proteomes" id="UP000481861"/>
    </source>
</evidence>
<keyword evidence="1" id="KW-0472">Membrane</keyword>
<feature type="signal peptide" evidence="2">
    <location>
        <begin position="1"/>
        <end position="25"/>
    </location>
</feature>
<proteinExistence type="predicted"/>
<dbReference type="EMBL" id="JAADJZ010000027">
    <property type="protein sequence ID" value="KAF2866517.1"/>
    <property type="molecule type" value="Genomic_DNA"/>
</dbReference>
<reference evidence="3 4" key="1">
    <citation type="submission" date="2020-01" db="EMBL/GenBank/DDBJ databases">
        <authorList>
            <consortium name="DOE Joint Genome Institute"/>
            <person name="Haridas S."/>
            <person name="Albert R."/>
            <person name="Binder M."/>
            <person name="Bloem J."/>
            <person name="Labutti K."/>
            <person name="Salamov A."/>
            <person name="Andreopoulos B."/>
            <person name="Baker S.E."/>
            <person name="Barry K."/>
            <person name="Bills G."/>
            <person name="Bluhm B.H."/>
            <person name="Cannon C."/>
            <person name="Castanera R."/>
            <person name="Culley D.E."/>
            <person name="Daum C."/>
            <person name="Ezra D."/>
            <person name="Gonzalez J.B."/>
            <person name="Henrissat B."/>
            <person name="Kuo A."/>
            <person name="Liang C."/>
            <person name="Lipzen A."/>
            <person name="Lutzoni F."/>
            <person name="Magnuson J."/>
            <person name="Mondo S."/>
            <person name="Nolan M."/>
            <person name="Ohm R."/>
            <person name="Pangilinan J."/>
            <person name="Park H.-J.H."/>
            <person name="Ramirez L."/>
            <person name="Alfaro M."/>
            <person name="Sun H."/>
            <person name="Tritt A."/>
            <person name="Yoshinaga Y."/>
            <person name="Zwiers L.-H.L."/>
            <person name="Turgeon B.G."/>
            <person name="Goodwin S.B."/>
            <person name="Spatafora J.W."/>
            <person name="Crous P.W."/>
            <person name="Grigoriev I.V."/>
        </authorList>
    </citation>
    <scope>NUCLEOTIDE SEQUENCE [LARGE SCALE GENOMIC DNA]</scope>
    <source>
        <strain evidence="3 4">CBS 611.86</strain>
    </source>
</reference>
<dbReference type="Proteomes" id="UP000481861">
    <property type="component" value="Unassembled WGS sequence"/>
</dbReference>
<evidence type="ECO:0000256" key="2">
    <source>
        <dbReference type="SAM" id="SignalP"/>
    </source>
</evidence>